<evidence type="ECO:0000313" key="12">
    <source>
        <dbReference type="Proteomes" id="UP000199092"/>
    </source>
</evidence>
<dbReference type="Proteomes" id="UP000199092">
    <property type="component" value="Chromosome I"/>
</dbReference>
<dbReference type="AlphaFoldDB" id="A0A1H1L9H7"/>
<keyword evidence="11" id="KW-0449">Lipoprotein</keyword>
<evidence type="ECO:0000256" key="1">
    <source>
        <dbReference type="ARBA" id="ARBA00001946"/>
    </source>
</evidence>
<keyword evidence="7" id="KW-0274">FAD</keyword>
<keyword evidence="8" id="KW-0460">Magnesium</keyword>
<proteinExistence type="predicted"/>
<dbReference type="Gene3D" id="3.10.520.10">
    <property type="entry name" value="ApbE-like domains"/>
    <property type="match status" value="2"/>
</dbReference>
<keyword evidence="5" id="KW-0808">Transferase</keyword>
<dbReference type="PANTHER" id="PTHR30040:SF2">
    <property type="entry name" value="FAD:PROTEIN FMN TRANSFERASE"/>
    <property type="match status" value="1"/>
</dbReference>
<reference evidence="11 12" key="1">
    <citation type="submission" date="2016-10" db="EMBL/GenBank/DDBJ databases">
        <authorList>
            <person name="de Groot N.N."/>
        </authorList>
    </citation>
    <scope>NUCLEOTIDE SEQUENCE [LARGE SCALE GENOMIC DNA]</scope>
    <source>
        <strain evidence="11 12">DSM 21741</strain>
    </source>
</reference>
<dbReference type="InterPro" id="IPR003374">
    <property type="entry name" value="ApbE-like_sf"/>
</dbReference>
<evidence type="ECO:0000256" key="2">
    <source>
        <dbReference type="ARBA" id="ARBA00011955"/>
    </source>
</evidence>
<comment type="cofactor">
    <cofactor evidence="1">
        <name>Mg(2+)</name>
        <dbReference type="ChEBI" id="CHEBI:18420"/>
    </cofactor>
</comment>
<evidence type="ECO:0000256" key="7">
    <source>
        <dbReference type="ARBA" id="ARBA00022827"/>
    </source>
</evidence>
<sequence>MSAVVGVAGLGSHRRVEQVMGMPVSVALRGHHSTTPDGEAAWQAVVEELRDVDRVFSTYRPDSMISRLDRGELTLQQCPAEVTEVLVLGSDAEDQSGGAFSITLPDSNGRPRLDPSGVVKGWAVERAARHLAGLEDTDFCLSAGGDMVCRVTDPGRPAWRVGIEHPLDPTSLVAVVPVRSGAVATSGARHRGQHLLDARTGRPASGVASVTVIDRSLTWADIDATAAYAHGPRAAEWLQGRGRTALVVWPDATTTVLDGRIPAR</sequence>
<organism evidence="11 12">
    <name type="scientific">Friedmanniella luteola</name>
    <dbReference type="NCBI Taxonomy" id="546871"/>
    <lineage>
        <taxon>Bacteria</taxon>
        <taxon>Bacillati</taxon>
        <taxon>Actinomycetota</taxon>
        <taxon>Actinomycetes</taxon>
        <taxon>Propionibacteriales</taxon>
        <taxon>Nocardioidaceae</taxon>
        <taxon>Friedmanniella</taxon>
    </lineage>
</organism>
<dbReference type="STRING" id="546871.SAMN04488543_0159"/>
<dbReference type="GO" id="GO:0016740">
    <property type="term" value="F:transferase activity"/>
    <property type="evidence" value="ECO:0007669"/>
    <property type="project" value="UniProtKB-KW"/>
</dbReference>
<dbReference type="EC" id="2.7.1.180" evidence="2"/>
<dbReference type="GO" id="GO:0046872">
    <property type="term" value="F:metal ion binding"/>
    <property type="evidence" value="ECO:0007669"/>
    <property type="project" value="UniProtKB-KW"/>
</dbReference>
<evidence type="ECO:0000256" key="3">
    <source>
        <dbReference type="ARBA" id="ARBA00016337"/>
    </source>
</evidence>
<protein>
    <recommendedName>
        <fullName evidence="3">FAD:protein FMN transferase</fullName>
        <ecNumber evidence="2">2.7.1.180</ecNumber>
    </recommendedName>
    <alternativeName>
        <fullName evidence="9">Flavin transferase</fullName>
    </alternativeName>
</protein>
<dbReference type="InterPro" id="IPR024932">
    <property type="entry name" value="ApbE"/>
</dbReference>
<keyword evidence="4" id="KW-0285">Flavoprotein</keyword>
<evidence type="ECO:0000313" key="11">
    <source>
        <dbReference type="EMBL" id="SDR71156.1"/>
    </source>
</evidence>
<dbReference type="SUPFAM" id="SSF143631">
    <property type="entry name" value="ApbE-like"/>
    <property type="match status" value="1"/>
</dbReference>
<keyword evidence="12" id="KW-1185">Reference proteome</keyword>
<accession>A0A1H1L9H7</accession>
<evidence type="ECO:0000256" key="4">
    <source>
        <dbReference type="ARBA" id="ARBA00022630"/>
    </source>
</evidence>
<evidence type="ECO:0000256" key="6">
    <source>
        <dbReference type="ARBA" id="ARBA00022723"/>
    </source>
</evidence>
<dbReference type="RefSeq" id="WP_231930254.1">
    <property type="nucleotide sequence ID" value="NZ_LT629749.1"/>
</dbReference>
<comment type="catalytic activity">
    <reaction evidence="10">
        <text>L-threonyl-[protein] + FAD = FMN-L-threonyl-[protein] + AMP + H(+)</text>
        <dbReference type="Rhea" id="RHEA:36847"/>
        <dbReference type="Rhea" id="RHEA-COMP:11060"/>
        <dbReference type="Rhea" id="RHEA-COMP:11061"/>
        <dbReference type="ChEBI" id="CHEBI:15378"/>
        <dbReference type="ChEBI" id="CHEBI:30013"/>
        <dbReference type="ChEBI" id="CHEBI:57692"/>
        <dbReference type="ChEBI" id="CHEBI:74257"/>
        <dbReference type="ChEBI" id="CHEBI:456215"/>
        <dbReference type="EC" id="2.7.1.180"/>
    </reaction>
</comment>
<evidence type="ECO:0000256" key="8">
    <source>
        <dbReference type="ARBA" id="ARBA00022842"/>
    </source>
</evidence>
<name>A0A1H1L9H7_9ACTN</name>
<evidence type="ECO:0000256" key="5">
    <source>
        <dbReference type="ARBA" id="ARBA00022679"/>
    </source>
</evidence>
<evidence type="ECO:0000256" key="9">
    <source>
        <dbReference type="ARBA" id="ARBA00031306"/>
    </source>
</evidence>
<dbReference type="EMBL" id="LT629749">
    <property type="protein sequence ID" value="SDR71156.1"/>
    <property type="molecule type" value="Genomic_DNA"/>
</dbReference>
<evidence type="ECO:0000256" key="10">
    <source>
        <dbReference type="ARBA" id="ARBA00048540"/>
    </source>
</evidence>
<keyword evidence="6" id="KW-0479">Metal-binding</keyword>
<gene>
    <name evidence="11" type="ORF">SAMN04488543_0159</name>
</gene>
<dbReference type="PANTHER" id="PTHR30040">
    <property type="entry name" value="THIAMINE BIOSYNTHESIS LIPOPROTEIN APBE"/>
    <property type="match status" value="1"/>
</dbReference>
<dbReference type="Pfam" id="PF02424">
    <property type="entry name" value="ApbE"/>
    <property type="match status" value="2"/>
</dbReference>